<proteinExistence type="predicted"/>
<dbReference type="EMBL" id="QQWC01000005">
    <property type="protein sequence ID" value="REJ40410.1"/>
    <property type="molecule type" value="Genomic_DNA"/>
</dbReference>
<accession>A0A3E0KYS1</accession>
<protein>
    <submittedName>
        <fullName evidence="1">Uncharacterized protein</fullName>
    </submittedName>
</protein>
<dbReference type="Proteomes" id="UP000256873">
    <property type="component" value="Unassembled WGS sequence"/>
</dbReference>
<reference evidence="1 2" key="1">
    <citation type="submission" date="2017-10" db="EMBL/GenBank/DDBJ databases">
        <title>A large-scale comparative metagenomic study reveals the eutrophication-driven functional interactions in six Microcystis-epibionts communities.</title>
        <authorList>
            <person name="Li Q."/>
            <person name="Lin F."/>
        </authorList>
    </citation>
    <scope>NUCLEOTIDE SEQUENCE [LARGE SCALE GENOMIC DNA]</scope>
    <source>
        <strain evidence="1">TF09</strain>
    </source>
</reference>
<organism evidence="1 2">
    <name type="scientific">Microcystis flos-aquae TF09</name>
    <dbReference type="NCBI Taxonomy" id="2060473"/>
    <lineage>
        <taxon>Bacteria</taxon>
        <taxon>Bacillati</taxon>
        <taxon>Cyanobacteriota</taxon>
        <taxon>Cyanophyceae</taxon>
        <taxon>Oscillatoriophycideae</taxon>
        <taxon>Chroococcales</taxon>
        <taxon>Microcystaceae</taxon>
        <taxon>Microcystis</taxon>
    </lineage>
</organism>
<name>A0A3E0KYS1_9CHRO</name>
<sequence>MVESFGLSLFLDFWKGDNKLLMGLPKNKLFILKNNNHSRSVGGRDRWLPPPSNFVVELILYIINQVFLFKNIWN</sequence>
<evidence type="ECO:0000313" key="2">
    <source>
        <dbReference type="Proteomes" id="UP000256873"/>
    </source>
</evidence>
<evidence type="ECO:0000313" key="1">
    <source>
        <dbReference type="EMBL" id="REJ40410.1"/>
    </source>
</evidence>
<gene>
    <name evidence="1" type="ORF">DWQ54_19110</name>
</gene>
<dbReference type="AlphaFoldDB" id="A0A3E0KYS1"/>
<comment type="caution">
    <text evidence="1">The sequence shown here is derived from an EMBL/GenBank/DDBJ whole genome shotgun (WGS) entry which is preliminary data.</text>
</comment>